<name>A0A7K8L3L4_9AVES</name>
<comment type="caution">
    <text evidence="3">The sequence shown here is derived from an EMBL/GenBank/DDBJ whole genome shotgun (WGS) entry which is preliminary data.</text>
</comment>
<comment type="subcellular location">
    <subcellularLocation>
        <location evidence="1">Nucleus</location>
    </subcellularLocation>
</comment>
<gene>
    <name evidence="3" type="primary">Gcfc2_0</name>
    <name evidence="3" type="ORF">ARDKOR_R11706</name>
</gene>
<dbReference type="AlphaFoldDB" id="A0A7K8L3L4"/>
<dbReference type="EMBL" id="VWPR01000533">
    <property type="protein sequence ID" value="NXE23799.1"/>
    <property type="molecule type" value="Genomic_DNA"/>
</dbReference>
<feature type="non-terminal residue" evidence="3">
    <location>
        <position position="121"/>
    </location>
</feature>
<keyword evidence="2" id="KW-0539">Nucleus</keyword>
<feature type="non-terminal residue" evidence="3">
    <location>
        <position position="1"/>
    </location>
</feature>
<evidence type="ECO:0000256" key="2">
    <source>
        <dbReference type="ARBA" id="ARBA00023242"/>
    </source>
</evidence>
<dbReference type="PANTHER" id="PTHR12214:SF4">
    <property type="entry name" value="INTRON LARGE COMPLEX COMPONENT GCFC2"/>
    <property type="match status" value="1"/>
</dbReference>
<dbReference type="Proteomes" id="UP000560386">
    <property type="component" value="Unassembled WGS sequence"/>
</dbReference>
<dbReference type="InterPro" id="IPR012890">
    <property type="entry name" value="GCFC2-like"/>
</dbReference>
<keyword evidence="4" id="KW-1185">Reference proteome</keyword>
<evidence type="ECO:0000313" key="4">
    <source>
        <dbReference type="Proteomes" id="UP000560386"/>
    </source>
</evidence>
<evidence type="ECO:0000313" key="3">
    <source>
        <dbReference type="EMBL" id="NXE23799.1"/>
    </source>
</evidence>
<proteinExistence type="predicted"/>
<sequence>KQTNKQNPYFTFFLLSMTSTVEDKSSLCSKFQDKRFWSAVKLLSNVLLWDGILQEDTVRDLGLSKLLNRYLLLNLLNTPPGPDNIEKCSKVVACLPERWFQDLKSGSTLSELRNFCQHLLQ</sequence>
<dbReference type="GO" id="GO:0000398">
    <property type="term" value="P:mRNA splicing, via spliceosome"/>
    <property type="evidence" value="ECO:0007669"/>
    <property type="project" value="InterPro"/>
</dbReference>
<dbReference type="PANTHER" id="PTHR12214">
    <property type="entry name" value="GC-RICH SEQUENCE DNA-BINDING FACTOR"/>
    <property type="match status" value="1"/>
</dbReference>
<dbReference type="GO" id="GO:0005634">
    <property type="term" value="C:nucleus"/>
    <property type="evidence" value="ECO:0007669"/>
    <property type="project" value="UniProtKB-SubCell"/>
</dbReference>
<protein>
    <submittedName>
        <fullName evidence="3">GCFC2 factor</fullName>
    </submittedName>
</protein>
<evidence type="ECO:0000256" key="1">
    <source>
        <dbReference type="ARBA" id="ARBA00004123"/>
    </source>
</evidence>
<organism evidence="3 4">
    <name type="scientific">Ardeotis kori</name>
    <dbReference type="NCBI Taxonomy" id="89386"/>
    <lineage>
        <taxon>Eukaryota</taxon>
        <taxon>Metazoa</taxon>
        <taxon>Chordata</taxon>
        <taxon>Craniata</taxon>
        <taxon>Vertebrata</taxon>
        <taxon>Euteleostomi</taxon>
        <taxon>Archelosauria</taxon>
        <taxon>Archosauria</taxon>
        <taxon>Dinosauria</taxon>
        <taxon>Saurischia</taxon>
        <taxon>Theropoda</taxon>
        <taxon>Coelurosauria</taxon>
        <taxon>Aves</taxon>
        <taxon>Neognathae</taxon>
        <taxon>Neoaves</taxon>
        <taxon>Otidimorphae</taxon>
        <taxon>Otidiformes</taxon>
        <taxon>Otididae</taxon>
        <taxon>Ardeotis</taxon>
    </lineage>
</organism>
<accession>A0A7K8L3L4</accession>
<reference evidence="3 4" key="1">
    <citation type="submission" date="2019-09" db="EMBL/GenBank/DDBJ databases">
        <title>Bird 10,000 Genomes (B10K) Project - Family phase.</title>
        <authorList>
            <person name="Zhang G."/>
        </authorList>
    </citation>
    <scope>NUCLEOTIDE SEQUENCE [LARGE SCALE GENOMIC DNA]</scope>
    <source>
        <strain evidence="3">B10K-CU-031-01</strain>
        <tissue evidence="3">Muscle</tissue>
    </source>
</reference>
<dbReference type="GO" id="GO:0003677">
    <property type="term" value="F:DNA binding"/>
    <property type="evidence" value="ECO:0007669"/>
    <property type="project" value="InterPro"/>
</dbReference>